<proteinExistence type="predicted"/>
<comment type="caution">
    <text evidence="4">The sequence shown here is derived from an EMBL/GenBank/DDBJ whole genome shotgun (WGS) entry which is preliminary data.</text>
</comment>
<keyword evidence="2" id="KW-0812">Transmembrane</keyword>
<dbReference type="PROSITE" id="PS00652">
    <property type="entry name" value="TNFR_NGFR_1"/>
    <property type="match status" value="2"/>
</dbReference>
<dbReference type="OrthoDB" id="10031141at2759"/>
<keyword evidence="2" id="KW-1133">Transmembrane helix</keyword>
<dbReference type="PANTHER" id="PTHR46838">
    <property type="entry name" value="TUMOR NECROSIS FACTOR RECEPTOR SUPERFAMILY MEMBER 14"/>
    <property type="match status" value="1"/>
</dbReference>
<dbReference type="GO" id="GO:0002720">
    <property type="term" value="P:positive regulation of cytokine production involved in immune response"/>
    <property type="evidence" value="ECO:0007669"/>
    <property type="project" value="TreeGrafter"/>
</dbReference>
<feature type="transmembrane region" description="Helical" evidence="2">
    <location>
        <begin position="6"/>
        <end position="25"/>
    </location>
</feature>
<feature type="domain" description="TNFR-Cys" evidence="3">
    <location>
        <begin position="32"/>
        <end position="66"/>
    </location>
</feature>
<dbReference type="GO" id="GO:2000406">
    <property type="term" value="P:positive regulation of T cell migration"/>
    <property type="evidence" value="ECO:0007669"/>
    <property type="project" value="TreeGrafter"/>
</dbReference>
<dbReference type="InterPro" id="IPR001368">
    <property type="entry name" value="TNFR/NGFR_Cys_rich_reg"/>
</dbReference>
<keyword evidence="5" id="KW-1185">Reference proteome</keyword>
<feature type="domain" description="TNFR-Cys" evidence="3">
    <location>
        <begin position="68"/>
        <end position="110"/>
    </location>
</feature>
<evidence type="ECO:0000313" key="5">
    <source>
        <dbReference type="Proteomes" id="UP001148018"/>
    </source>
</evidence>
<accession>A0A9Q0DDR3</accession>
<dbReference type="CDD" id="cd13405">
    <property type="entry name" value="TNFRSF14_teleost"/>
    <property type="match status" value="1"/>
</dbReference>
<dbReference type="PROSITE" id="PS50050">
    <property type="entry name" value="TNFR_NGFR_2"/>
    <property type="match status" value="2"/>
</dbReference>
<feature type="disulfide bond" evidence="1">
    <location>
        <begin position="45"/>
        <end position="58"/>
    </location>
</feature>
<comment type="caution">
    <text evidence="1">Lacks conserved residue(s) required for the propagation of feature annotation.</text>
</comment>
<dbReference type="FunFam" id="2.10.50.10:FF:000007">
    <property type="entry name" value="TNF receptor superfamily member 14"/>
    <property type="match status" value="1"/>
</dbReference>
<name>A0A9Q0DDR3_9TELE</name>
<evidence type="ECO:0000256" key="2">
    <source>
        <dbReference type="SAM" id="Phobius"/>
    </source>
</evidence>
<dbReference type="Proteomes" id="UP001148018">
    <property type="component" value="Unassembled WGS sequence"/>
</dbReference>
<organism evidence="4 5">
    <name type="scientific">Muraenolepis orangiensis</name>
    <name type="common">Patagonian moray cod</name>
    <dbReference type="NCBI Taxonomy" id="630683"/>
    <lineage>
        <taxon>Eukaryota</taxon>
        <taxon>Metazoa</taxon>
        <taxon>Chordata</taxon>
        <taxon>Craniata</taxon>
        <taxon>Vertebrata</taxon>
        <taxon>Euteleostomi</taxon>
        <taxon>Actinopterygii</taxon>
        <taxon>Neopterygii</taxon>
        <taxon>Teleostei</taxon>
        <taxon>Neoteleostei</taxon>
        <taxon>Acanthomorphata</taxon>
        <taxon>Zeiogadaria</taxon>
        <taxon>Gadariae</taxon>
        <taxon>Gadiformes</taxon>
        <taxon>Muraenolepidoidei</taxon>
        <taxon>Muraenolepididae</taxon>
        <taxon>Muraenolepis</taxon>
    </lineage>
</organism>
<dbReference type="Gene3D" id="2.10.50.10">
    <property type="entry name" value="Tumor Necrosis Factor Receptor, subunit A, domain 2"/>
    <property type="match status" value="2"/>
</dbReference>
<feature type="repeat" description="TNFR-Cys" evidence="1">
    <location>
        <begin position="32"/>
        <end position="66"/>
    </location>
</feature>
<dbReference type="GO" id="GO:0050830">
    <property type="term" value="P:defense response to Gram-positive bacterium"/>
    <property type="evidence" value="ECO:0007669"/>
    <property type="project" value="TreeGrafter"/>
</dbReference>
<dbReference type="AlphaFoldDB" id="A0A9Q0DDR3"/>
<keyword evidence="2" id="KW-0472">Membrane</keyword>
<evidence type="ECO:0000259" key="3">
    <source>
        <dbReference type="PROSITE" id="PS50050"/>
    </source>
</evidence>
<feature type="repeat" description="TNFR-Cys" evidence="1">
    <location>
        <begin position="68"/>
        <end position="110"/>
    </location>
</feature>
<gene>
    <name evidence="4" type="ORF">NHX12_013105</name>
</gene>
<dbReference type="GO" id="GO:0046642">
    <property type="term" value="P:negative regulation of alpha-beta T cell proliferation"/>
    <property type="evidence" value="ECO:0007669"/>
    <property type="project" value="TreeGrafter"/>
</dbReference>
<dbReference type="SUPFAM" id="SSF57586">
    <property type="entry name" value="TNF receptor-like"/>
    <property type="match status" value="2"/>
</dbReference>
<dbReference type="GO" id="GO:0050829">
    <property type="term" value="P:defense response to Gram-negative bacterium"/>
    <property type="evidence" value="ECO:0007669"/>
    <property type="project" value="TreeGrafter"/>
</dbReference>
<dbReference type="EMBL" id="JANIIK010000117">
    <property type="protein sequence ID" value="KAJ3586710.1"/>
    <property type="molecule type" value="Genomic_DNA"/>
</dbReference>
<feature type="disulfide bond" evidence="1">
    <location>
        <begin position="48"/>
        <end position="66"/>
    </location>
</feature>
<protein>
    <recommendedName>
        <fullName evidence="3">TNFR-Cys domain-containing protein</fullName>
    </recommendedName>
</protein>
<sequence length="152" mass="16642">MVEAHPSMTAVLFFNVQFMFIILYFHAGNAANCRQAEYKVGDECCPACPPGMHVSEHCTEFTSTLCATCEEGTFQGDHNGREQCFGCKNCDTGLGLKEKKLCKATSDALCEPLDGHFCVDPGGGGCLAAQKHRVCSPGQHISQRDMTLWNWN</sequence>
<evidence type="ECO:0000313" key="4">
    <source>
        <dbReference type="EMBL" id="KAJ3586710.1"/>
    </source>
</evidence>
<dbReference type="GO" id="GO:0009897">
    <property type="term" value="C:external side of plasma membrane"/>
    <property type="evidence" value="ECO:0007669"/>
    <property type="project" value="TreeGrafter"/>
</dbReference>
<reference evidence="4" key="1">
    <citation type="submission" date="2022-07" db="EMBL/GenBank/DDBJ databases">
        <title>Chromosome-level genome of Muraenolepis orangiensis.</title>
        <authorList>
            <person name="Kim J."/>
        </authorList>
    </citation>
    <scope>NUCLEOTIDE SEQUENCE</scope>
    <source>
        <strain evidence="4">KU_S4_2022</strain>
        <tissue evidence="4">Muscle</tissue>
    </source>
</reference>
<keyword evidence="1" id="KW-1015">Disulfide bond</keyword>
<feature type="disulfide bond" evidence="1">
    <location>
        <begin position="69"/>
        <end position="84"/>
    </location>
</feature>
<dbReference type="Pfam" id="PF00020">
    <property type="entry name" value="TNFR_c6"/>
    <property type="match status" value="1"/>
</dbReference>
<dbReference type="PANTHER" id="PTHR46838:SF1">
    <property type="entry name" value="TUMOR NECROSIS FACTOR RECEPTOR SUPERFAMILY MEMBER 14"/>
    <property type="match status" value="1"/>
</dbReference>
<dbReference type="SMART" id="SM00208">
    <property type="entry name" value="TNFR"/>
    <property type="match status" value="2"/>
</dbReference>
<evidence type="ECO:0000256" key="1">
    <source>
        <dbReference type="PROSITE-ProRule" id="PRU00206"/>
    </source>
</evidence>